<protein>
    <recommendedName>
        <fullName evidence="3">Transglycosylase SLT domain-containing protein</fullName>
    </recommendedName>
</protein>
<sequence length="183" mass="20567">MNRTAFYSPQDFLSEVIEPALCLLNDEIGYSKAASQLLLGTAIHESMGLRYRKQIGGPALGLFQMEPATHGDIWNNFLAYRNTLAETVRSLRKKSGESADELENNDLYAAAMARVHYYRIGQIVAKSEIPDFDNLNSQSLYWKRHHNTPLGAGTPSKYRADWQSYHATGLKYSDQCEAKNATS</sequence>
<comment type="caution">
    <text evidence="1">The sequence shown here is derived from an EMBL/GenBank/DDBJ whole genome shotgun (WGS) entry which is preliminary data.</text>
</comment>
<keyword evidence="2" id="KW-1185">Reference proteome</keyword>
<organism evidence="1 2">
    <name type="scientific">Marinobacter lacisalsi</name>
    <dbReference type="NCBI Taxonomy" id="475979"/>
    <lineage>
        <taxon>Bacteria</taxon>
        <taxon>Pseudomonadati</taxon>
        <taxon>Pseudomonadota</taxon>
        <taxon>Gammaproteobacteria</taxon>
        <taxon>Pseudomonadales</taxon>
        <taxon>Marinobacteraceae</taxon>
        <taxon>Marinobacter</taxon>
    </lineage>
</organism>
<dbReference type="RefSeq" id="WP_379889302.1">
    <property type="nucleotide sequence ID" value="NZ_JBHSDI010000059.1"/>
</dbReference>
<name>A0ABV8QLF9_9GAMM</name>
<dbReference type="Proteomes" id="UP001595798">
    <property type="component" value="Unassembled WGS sequence"/>
</dbReference>
<reference evidence="2" key="1">
    <citation type="journal article" date="2019" name="Int. J. Syst. Evol. Microbiol.">
        <title>The Global Catalogue of Microorganisms (GCM) 10K type strain sequencing project: providing services to taxonomists for standard genome sequencing and annotation.</title>
        <authorList>
            <consortium name="The Broad Institute Genomics Platform"/>
            <consortium name="The Broad Institute Genome Sequencing Center for Infectious Disease"/>
            <person name="Wu L."/>
            <person name="Ma J."/>
        </authorList>
    </citation>
    <scope>NUCLEOTIDE SEQUENCE [LARGE SCALE GENOMIC DNA]</scope>
    <source>
        <strain evidence="2">CECT 7297</strain>
    </source>
</reference>
<gene>
    <name evidence="1" type="ORF">ACFOZ5_16475</name>
</gene>
<evidence type="ECO:0000313" key="2">
    <source>
        <dbReference type="Proteomes" id="UP001595798"/>
    </source>
</evidence>
<dbReference type="EMBL" id="JBHSDI010000059">
    <property type="protein sequence ID" value="MFC4260613.1"/>
    <property type="molecule type" value="Genomic_DNA"/>
</dbReference>
<evidence type="ECO:0000313" key="1">
    <source>
        <dbReference type="EMBL" id="MFC4260613.1"/>
    </source>
</evidence>
<evidence type="ECO:0008006" key="3">
    <source>
        <dbReference type="Google" id="ProtNLM"/>
    </source>
</evidence>
<proteinExistence type="predicted"/>
<accession>A0ABV8QLF9</accession>